<dbReference type="InterPro" id="IPR010994">
    <property type="entry name" value="RuvA_2-like"/>
</dbReference>
<dbReference type="GO" id="GO:0015628">
    <property type="term" value="P:protein secretion by the type II secretion system"/>
    <property type="evidence" value="ECO:0007669"/>
    <property type="project" value="TreeGrafter"/>
</dbReference>
<feature type="domain" description="Helix-hairpin-helix DNA-binding motif class 1" evidence="2">
    <location>
        <begin position="339"/>
        <end position="358"/>
    </location>
</feature>
<evidence type="ECO:0000313" key="4">
    <source>
        <dbReference type="Proteomes" id="UP000005710"/>
    </source>
</evidence>
<dbReference type="Pfam" id="PF10531">
    <property type="entry name" value="SLBB"/>
    <property type="match status" value="1"/>
</dbReference>
<dbReference type="Gene3D" id="3.10.560.10">
    <property type="entry name" value="Outer membrane lipoprotein wza domain like"/>
    <property type="match status" value="1"/>
</dbReference>
<evidence type="ECO:0000256" key="1">
    <source>
        <dbReference type="SAM" id="MobiDB-lite"/>
    </source>
</evidence>
<sequence>MDPGSFRPPHATHHGERAGVVFFQPPERVAPGASRPSGSVAGARVPGPRRGPGRAQPGPPSGADFTPPPRPPVVSGPASRRRRAGTVAPLLGLCFLAAVWSWRAMTGSAAAPLLVEPGPAPGPGRPEVSATAPPGEPETAGSETGAASKGDQPGPLRAGATPGTAPGDTPSPPGDPALQGPEAAGERQAGAGESGDPASPAVWAQLYPGAAGAAGRPVRPGAAGGPSGPVLTVHVAGAVAQPGVYLLPAGARVVDAITAAGGPAPAAAPHALNLAAPLADGTRVLVPTQKELAAGTFVPARDGVTAAAPGAAAGTATGGGAGAAGGPQGRIDINRATAAELEALPGIGPALAQRIVADREVNGPFRRPQDLTRVPGIGEKTLAQLLPHITAGP</sequence>
<comment type="caution">
    <text evidence="3">The sequence shown here is derived from an EMBL/GenBank/DDBJ whole genome shotgun (WGS) entry which is preliminary data.</text>
</comment>
<dbReference type="SMART" id="SM00278">
    <property type="entry name" value="HhH1"/>
    <property type="match status" value="2"/>
</dbReference>
<proteinExistence type="predicted"/>
<feature type="region of interest" description="Disordered" evidence="1">
    <location>
        <begin position="116"/>
        <end position="201"/>
    </location>
</feature>
<dbReference type="InterPro" id="IPR003583">
    <property type="entry name" value="Hlx-hairpin-Hlx_DNA-bd_motif"/>
</dbReference>
<dbReference type="SUPFAM" id="SSF47781">
    <property type="entry name" value="RuvA domain 2-like"/>
    <property type="match status" value="1"/>
</dbReference>
<dbReference type="RefSeq" id="WP_006902941.1">
    <property type="nucleotide sequence ID" value="NZ_JH976535.1"/>
</dbReference>
<dbReference type="InterPro" id="IPR051675">
    <property type="entry name" value="Endo/Exo/Phosphatase_dom_1"/>
</dbReference>
<evidence type="ECO:0000259" key="2">
    <source>
        <dbReference type="SMART" id="SM00278"/>
    </source>
</evidence>
<dbReference type="PANTHER" id="PTHR21180">
    <property type="entry name" value="ENDONUCLEASE/EXONUCLEASE/PHOSPHATASE FAMILY DOMAIN-CONTAINING PROTEIN 1"/>
    <property type="match status" value="1"/>
</dbReference>
<dbReference type="Proteomes" id="UP000005710">
    <property type="component" value="Unassembled WGS sequence"/>
</dbReference>
<reference evidence="3" key="2">
    <citation type="submission" date="2012-10" db="EMBL/GenBank/DDBJ databases">
        <title>Improved high-quality draft of Thermaerobacter subterraneus C21, DSM 13965.</title>
        <authorList>
            <consortium name="DOE Joint Genome Institute"/>
            <person name="Eisen J."/>
            <person name="Huntemann M."/>
            <person name="Wei C.-L."/>
            <person name="Han J."/>
            <person name="Detter J.C."/>
            <person name="Han C."/>
            <person name="Tapia R."/>
            <person name="Chen A."/>
            <person name="Kyrpides N."/>
            <person name="Mavromatis K."/>
            <person name="Markowitz V."/>
            <person name="Szeto E."/>
            <person name="Ivanova N."/>
            <person name="Mikhailova N."/>
            <person name="Ovchinnikova G."/>
            <person name="Pagani I."/>
            <person name="Pati A."/>
            <person name="Goodwin L."/>
            <person name="Nordberg H.P."/>
            <person name="Cantor M.N."/>
            <person name="Hua S.X."/>
            <person name="Woyke T."/>
            <person name="Eisen J."/>
            <person name="Klenk H.-P."/>
        </authorList>
    </citation>
    <scope>NUCLEOTIDE SEQUENCE [LARGE SCALE GENOMIC DNA]</scope>
    <source>
        <strain evidence="3">DSM 13965</strain>
    </source>
</reference>
<feature type="compositionally biased region" description="Low complexity" evidence="1">
    <location>
        <begin position="180"/>
        <end position="195"/>
    </location>
</feature>
<dbReference type="eggNOG" id="COG1555">
    <property type="taxonomic scope" value="Bacteria"/>
</dbReference>
<dbReference type="GO" id="GO:0015627">
    <property type="term" value="C:type II protein secretion system complex"/>
    <property type="evidence" value="ECO:0007669"/>
    <property type="project" value="TreeGrafter"/>
</dbReference>
<dbReference type="AlphaFoldDB" id="K6QDX2"/>
<dbReference type="HOGENOM" id="CLU_769316_0_0_9"/>
<dbReference type="Pfam" id="PF12836">
    <property type="entry name" value="HHH_3"/>
    <property type="match status" value="1"/>
</dbReference>
<feature type="compositionally biased region" description="Low complexity" evidence="1">
    <location>
        <begin position="41"/>
        <end position="56"/>
    </location>
</feature>
<dbReference type="GO" id="GO:0003677">
    <property type="term" value="F:DNA binding"/>
    <property type="evidence" value="ECO:0007669"/>
    <property type="project" value="InterPro"/>
</dbReference>
<dbReference type="EMBL" id="AENY02000002">
    <property type="protein sequence ID" value="EKP94946.1"/>
    <property type="molecule type" value="Genomic_DNA"/>
</dbReference>
<protein>
    <submittedName>
        <fullName evidence="3">DNA uptake protein</fullName>
    </submittedName>
</protein>
<feature type="region of interest" description="Disordered" evidence="1">
    <location>
        <begin position="1"/>
        <end position="83"/>
    </location>
</feature>
<feature type="domain" description="Helix-hairpin-helix DNA-binding motif class 1" evidence="2">
    <location>
        <begin position="369"/>
        <end position="388"/>
    </location>
</feature>
<dbReference type="STRING" id="867903.ThesuDRAFT_00669"/>
<evidence type="ECO:0000313" key="3">
    <source>
        <dbReference type="EMBL" id="EKP94946.1"/>
    </source>
</evidence>
<dbReference type="GO" id="GO:0006281">
    <property type="term" value="P:DNA repair"/>
    <property type="evidence" value="ECO:0007669"/>
    <property type="project" value="InterPro"/>
</dbReference>
<dbReference type="PANTHER" id="PTHR21180:SF32">
    <property type="entry name" value="ENDONUCLEASE_EXONUCLEASE_PHOSPHATASE FAMILY DOMAIN-CONTAINING PROTEIN 1"/>
    <property type="match status" value="1"/>
</dbReference>
<reference evidence="3" key="1">
    <citation type="submission" date="2010-10" db="EMBL/GenBank/DDBJ databases">
        <authorList>
            <consortium name="US DOE Joint Genome Institute (JGI-PGF)"/>
            <person name="Lucas S."/>
            <person name="Copeland A."/>
            <person name="Lapidus A."/>
            <person name="Bruce D."/>
            <person name="Goodwin L."/>
            <person name="Pitluck S."/>
            <person name="Kyrpides N."/>
            <person name="Mavromatis K."/>
            <person name="Detter J.C."/>
            <person name="Han C."/>
            <person name="Land M."/>
            <person name="Hauser L."/>
            <person name="Markowitz V."/>
            <person name="Cheng J.-F."/>
            <person name="Hugenholtz P."/>
            <person name="Woyke T."/>
            <person name="Wu D."/>
            <person name="Pukall R."/>
            <person name="Wahrenburg C."/>
            <person name="Brambilla E."/>
            <person name="Klenk H.-P."/>
            <person name="Eisen J.A."/>
        </authorList>
    </citation>
    <scope>NUCLEOTIDE SEQUENCE [LARGE SCALE GENOMIC DNA]</scope>
    <source>
        <strain evidence="3">DSM 13965</strain>
    </source>
</reference>
<gene>
    <name evidence="3" type="ORF">ThesuDRAFT_00669</name>
</gene>
<dbReference type="Gene3D" id="1.10.150.320">
    <property type="entry name" value="Photosystem II 12 kDa extrinsic protein"/>
    <property type="match status" value="1"/>
</dbReference>
<organism evidence="3 4">
    <name type="scientific">Thermaerobacter subterraneus DSM 13965</name>
    <dbReference type="NCBI Taxonomy" id="867903"/>
    <lineage>
        <taxon>Bacteria</taxon>
        <taxon>Bacillati</taxon>
        <taxon>Bacillota</taxon>
        <taxon>Clostridia</taxon>
        <taxon>Eubacteriales</taxon>
        <taxon>Clostridiales Family XVII. Incertae Sedis</taxon>
        <taxon>Thermaerobacter</taxon>
    </lineage>
</organism>
<accession>K6QDX2</accession>
<keyword evidence="4" id="KW-1185">Reference proteome</keyword>
<dbReference type="InterPro" id="IPR019554">
    <property type="entry name" value="Soluble_ligand-bd"/>
</dbReference>
<name>K6QDX2_9FIRM</name>